<dbReference type="SFLD" id="SFLDS00019">
    <property type="entry name" value="Glutathione_Transferase_(cytos"/>
    <property type="match status" value="1"/>
</dbReference>
<dbReference type="InterPro" id="IPR036249">
    <property type="entry name" value="Thioredoxin-like_sf"/>
</dbReference>
<dbReference type="InterPro" id="IPR050213">
    <property type="entry name" value="GST_superfamily"/>
</dbReference>
<name>A0A7S4UNA9_9DINO</name>
<dbReference type="InterPro" id="IPR010987">
    <property type="entry name" value="Glutathione-S-Trfase_C-like"/>
</dbReference>
<evidence type="ECO:0000259" key="1">
    <source>
        <dbReference type="PROSITE" id="PS50404"/>
    </source>
</evidence>
<dbReference type="InterPro" id="IPR004045">
    <property type="entry name" value="Glutathione_S-Trfase_N"/>
</dbReference>
<dbReference type="SUPFAM" id="SSF47616">
    <property type="entry name" value="GST C-terminal domain-like"/>
    <property type="match status" value="1"/>
</dbReference>
<reference evidence="3" key="1">
    <citation type="submission" date="2021-01" db="EMBL/GenBank/DDBJ databases">
        <authorList>
            <person name="Corre E."/>
            <person name="Pelletier E."/>
            <person name="Niang G."/>
            <person name="Scheremetjew M."/>
            <person name="Finn R."/>
            <person name="Kale V."/>
            <person name="Holt S."/>
            <person name="Cochrane G."/>
            <person name="Meng A."/>
            <person name="Brown T."/>
            <person name="Cohen L."/>
        </authorList>
    </citation>
    <scope>NUCLEOTIDE SEQUENCE</scope>
    <source>
        <strain evidence="3">CCMP3105</strain>
    </source>
</reference>
<dbReference type="EMBL" id="HBNR01038518">
    <property type="protein sequence ID" value="CAE4595920.1"/>
    <property type="molecule type" value="Transcribed_RNA"/>
</dbReference>
<dbReference type="Pfam" id="PF14497">
    <property type="entry name" value="GST_C_3"/>
    <property type="match status" value="1"/>
</dbReference>
<dbReference type="GO" id="GO:0004364">
    <property type="term" value="F:glutathione transferase activity"/>
    <property type="evidence" value="ECO:0007669"/>
    <property type="project" value="TreeGrafter"/>
</dbReference>
<gene>
    <name evidence="3" type="ORF">AMON00008_LOCUS26616</name>
</gene>
<dbReference type="CDD" id="cd03039">
    <property type="entry name" value="GST_N_Sigma_like"/>
    <property type="match status" value="1"/>
</dbReference>
<dbReference type="Gene3D" id="1.20.1050.10">
    <property type="match status" value="1"/>
</dbReference>
<dbReference type="PANTHER" id="PTHR11571">
    <property type="entry name" value="GLUTATHIONE S-TRANSFERASE"/>
    <property type="match status" value="1"/>
</dbReference>
<evidence type="ECO:0000313" key="3">
    <source>
        <dbReference type="EMBL" id="CAE4595920.1"/>
    </source>
</evidence>
<dbReference type="CDD" id="cd03192">
    <property type="entry name" value="GST_C_Sigma_like"/>
    <property type="match status" value="1"/>
</dbReference>
<accession>A0A7S4UNA9</accession>
<dbReference type="Pfam" id="PF02798">
    <property type="entry name" value="GST_N"/>
    <property type="match status" value="1"/>
</dbReference>
<feature type="domain" description="GST C-terminal" evidence="2">
    <location>
        <begin position="161"/>
        <end position="286"/>
    </location>
</feature>
<dbReference type="SFLD" id="SFLDG00363">
    <property type="entry name" value="AMPS_(cytGST):_Alpha-__Mu-__Pi"/>
    <property type="match status" value="1"/>
</dbReference>
<proteinExistence type="predicted"/>
<dbReference type="AlphaFoldDB" id="A0A7S4UNA9"/>
<dbReference type="InterPro" id="IPR040079">
    <property type="entry name" value="Glutathione_S-Trfase"/>
</dbReference>
<dbReference type="InterPro" id="IPR004046">
    <property type="entry name" value="GST_C"/>
</dbReference>
<sequence>MAEPRSSRSARLRLPALAALICGLVGAGRLFVAVPPHAGRSALAPSTRTAQTARAAGPYGEPSGTFTLRYFDGRGVAETARMILAVAGEEYEDFRYKFSFSTPGDFSTIKREEFDADQAAGKLDYAMGKVPLLQAGPDFQLPQSKAIERYLAGRFGLMGSTPEEAAWVDAVCEHVRDVNDAYRSKGLFGMKDEEKKAEINKKWFGEELPAFLKKLEAALPGPDGHAVGGKTSLADIVLFKLLKDTWSNQDVAATYADCPKLNAIVATMDAHADLKKWIEDRPKTMF</sequence>
<dbReference type="SFLD" id="SFLDG01205">
    <property type="entry name" value="AMPS.1"/>
    <property type="match status" value="1"/>
</dbReference>
<dbReference type="PANTHER" id="PTHR11571:SF150">
    <property type="entry name" value="GLUTATHIONE S-TRANSFERASE"/>
    <property type="match status" value="1"/>
</dbReference>
<evidence type="ECO:0008006" key="4">
    <source>
        <dbReference type="Google" id="ProtNLM"/>
    </source>
</evidence>
<dbReference type="PROSITE" id="PS50404">
    <property type="entry name" value="GST_NTER"/>
    <property type="match status" value="1"/>
</dbReference>
<evidence type="ECO:0000259" key="2">
    <source>
        <dbReference type="PROSITE" id="PS50405"/>
    </source>
</evidence>
<dbReference type="SUPFAM" id="SSF52833">
    <property type="entry name" value="Thioredoxin-like"/>
    <property type="match status" value="1"/>
</dbReference>
<dbReference type="InterPro" id="IPR036282">
    <property type="entry name" value="Glutathione-S-Trfase_C_sf"/>
</dbReference>
<protein>
    <recommendedName>
        <fullName evidence="4">Glutathione transferase</fullName>
    </recommendedName>
</protein>
<dbReference type="GO" id="GO:0006749">
    <property type="term" value="P:glutathione metabolic process"/>
    <property type="evidence" value="ECO:0007669"/>
    <property type="project" value="TreeGrafter"/>
</dbReference>
<feature type="domain" description="GST N-terminal" evidence="1">
    <location>
        <begin position="64"/>
        <end position="159"/>
    </location>
</feature>
<organism evidence="3">
    <name type="scientific">Alexandrium monilatum</name>
    <dbReference type="NCBI Taxonomy" id="311494"/>
    <lineage>
        <taxon>Eukaryota</taxon>
        <taxon>Sar</taxon>
        <taxon>Alveolata</taxon>
        <taxon>Dinophyceae</taxon>
        <taxon>Gonyaulacales</taxon>
        <taxon>Pyrocystaceae</taxon>
        <taxon>Alexandrium</taxon>
    </lineage>
</organism>
<dbReference type="Gene3D" id="3.40.30.10">
    <property type="entry name" value="Glutaredoxin"/>
    <property type="match status" value="1"/>
</dbReference>
<dbReference type="PROSITE" id="PS50405">
    <property type="entry name" value="GST_CTER"/>
    <property type="match status" value="1"/>
</dbReference>